<dbReference type="Pfam" id="PF07690">
    <property type="entry name" value="MFS_1"/>
    <property type="match status" value="1"/>
</dbReference>
<dbReference type="InterPro" id="IPR024671">
    <property type="entry name" value="Atg22-like"/>
</dbReference>
<dbReference type="AlphaFoldDB" id="A0A1G9NDW5"/>
<reference evidence="8" key="1">
    <citation type="submission" date="2016-10" db="EMBL/GenBank/DDBJ databases">
        <authorList>
            <person name="Varghese N."/>
            <person name="Submissions S."/>
        </authorList>
    </citation>
    <scope>NUCLEOTIDE SEQUENCE [LARGE SCALE GENOMIC DNA]</scope>
    <source>
        <strain evidence="8">DSM 45419</strain>
    </source>
</reference>
<comment type="subcellular location">
    <subcellularLocation>
        <location evidence="1">Cell membrane</location>
        <topology evidence="1">Multi-pass membrane protein</topology>
    </subcellularLocation>
</comment>
<feature type="transmembrane region" description="Helical" evidence="5">
    <location>
        <begin position="162"/>
        <end position="186"/>
    </location>
</feature>
<accession>A0A1G9NDW5</accession>
<protein>
    <submittedName>
        <fullName evidence="7">Sugar phosphate permease</fullName>
    </submittedName>
</protein>
<feature type="transmembrane region" description="Helical" evidence="5">
    <location>
        <begin position="465"/>
        <end position="487"/>
    </location>
</feature>
<dbReference type="GO" id="GO:0005886">
    <property type="term" value="C:plasma membrane"/>
    <property type="evidence" value="ECO:0007669"/>
    <property type="project" value="UniProtKB-SubCell"/>
</dbReference>
<evidence type="ECO:0000313" key="7">
    <source>
        <dbReference type="EMBL" id="SDL84649.1"/>
    </source>
</evidence>
<feature type="transmembrane region" description="Helical" evidence="5">
    <location>
        <begin position="235"/>
        <end position="255"/>
    </location>
</feature>
<keyword evidence="4 5" id="KW-0472">Membrane</keyword>
<organism evidence="7 8">
    <name type="scientific">Geodermatophilus siccatus</name>
    <dbReference type="NCBI Taxonomy" id="1137991"/>
    <lineage>
        <taxon>Bacteria</taxon>
        <taxon>Bacillati</taxon>
        <taxon>Actinomycetota</taxon>
        <taxon>Actinomycetes</taxon>
        <taxon>Geodermatophilales</taxon>
        <taxon>Geodermatophilaceae</taxon>
        <taxon>Geodermatophilus</taxon>
    </lineage>
</organism>
<gene>
    <name evidence="7" type="ORF">SAMN05660642_00997</name>
</gene>
<dbReference type="PANTHER" id="PTHR11662">
    <property type="entry name" value="SOLUTE CARRIER FAMILY 17"/>
    <property type="match status" value="1"/>
</dbReference>
<keyword evidence="8" id="KW-1185">Reference proteome</keyword>
<evidence type="ECO:0000256" key="2">
    <source>
        <dbReference type="ARBA" id="ARBA00022692"/>
    </source>
</evidence>
<feature type="transmembrane region" description="Helical" evidence="5">
    <location>
        <begin position="369"/>
        <end position="390"/>
    </location>
</feature>
<dbReference type="EMBL" id="FNHE01000002">
    <property type="protein sequence ID" value="SDL84649.1"/>
    <property type="molecule type" value="Genomic_DNA"/>
</dbReference>
<proteinExistence type="predicted"/>
<evidence type="ECO:0000256" key="4">
    <source>
        <dbReference type="ARBA" id="ARBA00023136"/>
    </source>
</evidence>
<sequence length="500" mass="53207">MASGSSESDTAREEQLLDAGRDDHPVVPYRALWAVLLLGWVVSYADRTVTGPVIAWMIQNQAGFIGDASNPATLGGLVGSMFFLGYMLTQYPGGRLGDRFGHREMIIVSLLAAGVLTVVSGLMAGLVAFVAARVLTGLGEGVFYSNDRTLIIAHTPAARRTLGLGIVITGLSIGLTVGIILTPILIDWGASLGMGDGAWRMPFFVFAAFTFVVATVAFGFFRSRLGGALRLGPPFLRLILFSAPTFVVIVALFLMAESFEWPEWLTATIASVIALVYIGIIVRSVQRSGRGAALLNRNMWLIYVAYIAILWNLWFFSFWSVQIVREAAQSSLLAAALTAAFNAGAGILGFPVGGWLADRAVRRGRGRKPLALVCTAVYSVLVLVFGWSISGGEGDQLPSLALLGLLLFSSGVFFNALQPIVQGMTGDLVPPSERGSAFGMLNLVSEIGAVLSPVVSGILRDATGSWAPGVYVAAGIMIVSFFLYAMVRESPAHHEDPIPA</sequence>
<feature type="transmembrane region" description="Helical" evidence="5">
    <location>
        <begin position="68"/>
        <end position="86"/>
    </location>
</feature>
<dbReference type="PANTHER" id="PTHR11662:SF399">
    <property type="entry name" value="FI19708P1-RELATED"/>
    <property type="match status" value="1"/>
</dbReference>
<dbReference type="PROSITE" id="PS50850">
    <property type="entry name" value="MFS"/>
    <property type="match status" value="1"/>
</dbReference>
<keyword evidence="2 5" id="KW-0812">Transmembrane</keyword>
<evidence type="ECO:0000259" key="6">
    <source>
        <dbReference type="PROSITE" id="PS50850"/>
    </source>
</evidence>
<dbReference type="SUPFAM" id="SSF103473">
    <property type="entry name" value="MFS general substrate transporter"/>
    <property type="match status" value="1"/>
</dbReference>
<evidence type="ECO:0000256" key="5">
    <source>
        <dbReference type="SAM" id="Phobius"/>
    </source>
</evidence>
<feature type="transmembrane region" description="Helical" evidence="5">
    <location>
        <begin position="300"/>
        <end position="321"/>
    </location>
</feature>
<dbReference type="InterPro" id="IPR036259">
    <property type="entry name" value="MFS_trans_sf"/>
</dbReference>
<keyword evidence="3 5" id="KW-1133">Transmembrane helix</keyword>
<dbReference type="STRING" id="1137991.SAMN05660642_00997"/>
<dbReference type="InterPro" id="IPR020846">
    <property type="entry name" value="MFS_dom"/>
</dbReference>
<dbReference type="GO" id="GO:0022857">
    <property type="term" value="F:transmembrane transporter activity"/>
    <property type="evidence" value="ECO:0007669"/>
    <property type="project" value="InterPro"/>
</dbReference>
<feature type="transmembrane region" description="Helical" evidence="5">
    <location>
        <begin position="396"/>
        <end position="417"/>
    </location>
</feature>
<feature type="transmembrane region" description="Helical" evidence="5">
    <location>
        <begin position="261"/>
        <end position="280"/>
    </location>
</feature>
<dbReference type="OrthoDB" id="8596007at2"/>
<feature type="transmembrane region" description="Helical" evidence="5">
    <location>
        <begin position="333"/>
        <end position="357"/>
    </location>
</feature>
<dbReference type="Gene3D" id="1.20.1250.20">
    <property type="entry name" value="MFS general substrate transporter like domains"/>
    <property type="match status" value="2"/>
</dbReference>
<dbReference type="InterPro" id="IPR050382">
    <property type="entry name" value="MFS_Na/Anion_cotransporter"/>
</dbReference>
<feature type="transmembrane region" description="Helical" evidence="5">
    <location>
        <begin position="198"/>
        <end position="223"/>
    </location>
</feature>
<evidence type="ECO:0000313" key="8">
    <source>
        <dbReference type="Proteomes" id="UP000198680"/>
    </source>
</evidence>
<feature type="transmembrane region" description="Helical" evidence="5">
    <location>
        <begin position="438"/>
        <end position="459"/>
    </location>
</feature>
<evidence type="ECO:0000256" key="1">
    <source>
        <dbReference type="ARBA" id="ARBA00004651"/>
    </source>
</evidence>
<dbReference type="InterPro" id="IPR011701">
    <property type="entry name" value="MFS"/>
</dbReference>
<dbReference type="RefSeq" id="WP_091214580.1">
    <property type="nucleotide sequence ID" value="NZ_FNHE01000002.1"/>
</dbReference>
<feature type="transmembrane region" description="Helical" evidence="5">
    <location>
        <begin position="106"/>
        <end position="131"/>
    </location>
</feature>
<feature type="transmembrane region" description="Helical" evidence="5">
    <location>
        <begin position="31"/>
        <end position="56"/>
    </location>
</feature>
<dbReference type="Proteomes" id="UP000198680">
    <property type="component" value="Unassembled WGS sequence"/>
</dbReference>
<dbReference type="Pfam" id="PF11700">
    <property type="entry name" value="ATG22"/>
    <property type="match status" value="1"/>
</dbReference>
<evidence type="ECO:0000256" key="3">
    <source>
        <dbReference type="ARBA" id="ARBA00022989"/>
    </source>
</evidence>
<feature type="domain" description="Major facilitator superfamily (MFS) profile" evidence="6">
    <location>
        <begin position="32"/>
        <end position="492"/>
    </location>
</feature>
<name>A0A1G9NDW5_9ACTN</name>